<sequence>MLPPSPSRRSSRTALLAVLVSSGLLVAGCGGGDASTGASASASTSPSASQPTTDVEVPDGVELTAAGTGLDLGQDAVVPYEPGGAGSDGSVLSLRVASVRTGTVKDLAAYQLDARTRRSTPYYVRWSAENVGTGDLGGAPVPLYAVDSDDSLVQPSSFTSSFTTCPSTPLPKKFGQGRKTSGCLVYLLPDRGKLTGVSFRPVQQVAPITWTGEVQPVAKKKG</sequence>
<evidence type="ECO:0000256" key="1">
    <source>
        <dbReference type="SAM" id="MobiDB-lite"/>
    </source>
</evidence>
<keyword evidence="2" id="KW-0732">Signal</keyword>
<dbReference type="STRING" id="642780.SAMN04488570_1448"/>
<organism evidence="3 4">
    <name type="scientific">Nocardioides scoriae</name>
    <dbReference type="NCBI Taxonomy" id="642780"/>
    <lineage>
        <taxon>Bacteria</taxon>
        <taxon>Bacillati</taxon>
        <taxon>Actinomycetota</taxon>
        <taxon>Actinomycetes</taxon>
        <taxon>Propionibacteriales</taxon>
        <taxon>Nocardioidaceae</taxon>
        <taxon>Nocardioides</taxon>
    </lineage>
</organism>
<evidence type="ECO:0000313" key="4">
    <source>
        <dbReference type="Proteomes" id="UP000198859"/>
    </source>
</evidence>
<name>A0A1H1QLN0_9ACTN</name>
<protein>
    <recommendedName>
        <fullName evidence="5">DUF4352 domain-containing protein</fullName>
    </recommendedName>
</protein>
<dbReference type="OrthoDB" id="3783044at2"/>
<evidence type="ECO:0000313" key="3">
    <source>
        <dbReference type="EMBL" id="SDS24305.1"/>
    </source>
</evidence>
<keyword evidence="4" id="KW-1185">Reference proteome</keyword>
<reference evidence="4" key="1">
    <citation type="submission" date="2016-10" db="EMBL/GenBank/DDBJ databases">
        <authorList>
            <person name="Varghese N."/>
            <person name="Submissions S."/>
        </authorList>
    </citation>
    <scope>NUCLEOTIDE SEQUENCE [LARGE SCALE GENOMIC DNA]</scope>
    <source>
        <strain evidence="4">DSM 22127</strain>
    </source>
</reference>
<evidence type="ECO:0008006" key="5">
    <source>
        <dbReference type="Google" id="ProtNLM"/>
    </source>
</evidence>
<gene>
    <name evidence="3" type="ORF">SAMN04488570_1448</name>
</gene>
<feature type="chain" id="PRO_5039201174" description="DUF4352 domain-containing protein" evidence="2">
    <location>
        <begin position="28"/>
        <end position="222"/>
    </location>
</feature>
<dbReference type="Proteomes" id="UP000198859">
    <property type="component" value="Chromosome I"/>
</dbReference>
<proteinExistence type="predicted"/>
<evidence type="ECO:0000256" key="2">
    <source>
        <dbReference type="SAM" id="SignalP"/>
    </source>
</evidence>
<accession>A0A1H1QLN0</accession>
<feature type="region of interest" description="Disordered" evidence="1">
    <location>
        <begin position="35"/>
        <end position="55"/>
    </location>
</feature>
<feature type="compositionally biased region" description="Low complexity" evidence="1">
    <location>
        <begin position="35"/>
        <end position="49"/>
    </location>
</feature>
<feature type="signal peptide" evidence="2">
    <location>
        <begin position="1"/>
        <end position="27"/>
    </location>
</feature>
<dbReference type="EMBL" id="LT629757">
    <property type="protein sequence ID" value="SDS24305.1"/>
    <property type="molecule type" value="Genomic_DNA"/>
</dbReference>
<dbReference type="RefSeq" id="WP_091727770.1">
    <property type="nucleotide sequence ID" value="NZ_LT629757.1"/>
</dbReference>
<dbReference type="AlphaFoldDB" id="A0A1H1QLN0"/>